<dbReference type="InterPro" id="IPR043216">
    <property type="entry name" value="PAP-like"/>
</dbReference>
<feature type="domain" description="Phosphatidic acid phosphatase type 2/haloperoxidase" evidence="7">
    <location>
        <begin position="8"/>
        <end position="58"/>
    </location>
</feature>
<dbReference type="GO" id="GO:0007165">
    <property type="term" value="P:signal transduction"/>
    <property type="evidence" value="ECO:0007669"/>
    <property type="project" value="TreeGrafter"/>
</dbReference>
<evidence type="ECO:0000259" key="7">
    <source>
        <dbReference type="Pfam" id="PF01569"/>
    </source>
</evidence>
<evidence type="ECO:0000256" key="4">
    <source>
        <dbReference type="ARBA" id="ARBA00022989"/>
    </source>
</evidence>
<name>A0A8J4SZK0_CLAMG</name>
<dbReference type="OrthoDB" id="8907274at2759"/>
<evidence type="ECO:0000256" key="2">
    <source>
        <dbReference type="ARBA" id="ARBA00008816"/>
    </source>
</evidence>
<evidence type="ECO:0000313" key="9">
    <source>
        <dbReference type="Proteomes" id="UP000727407"/>
    </source>
</evidence>
<keyword evidence="3 6" id="KW-0812">Transmembrane</keyword>
<dbReference type="PANTHER" id="PTHR10165:SF15">
    <property type="entry name" value="PHOSPHOLIPID PHOSPHATASE-RELATED PROTEIN TYPE 2"/>
    <property type="match status" value="1"/>
</dbReference>
<evidence type="ECO:0000256" key="1">
    <source>
        <dbReference type="ARBA" id="ARBA00004141"/>
    </source>
</evidence>
<dbReference type="Proteomes" id="UP000727407">
    <property type="component" value="Unassembled WGS sequence"/>
</dbReference>
<feature type="non-terminal residue" evidence="8">
    <location>
        <position position="59"/>
    </location>
</feature>
<dbReference type="GO" id="GO:0008195">
    <property type="term" value="F:phosphatidate phosphatase activity"/>
    <property type="evidence" value="ECO:0007669"/>
    <property type="project" value="TreeGrafter"/>
</dbReference>
<dbReference type="Pfam" id="PF01569">
    <property type="entry name" value="PAP2"/>
    <property type="match status" value="1"/>
</dbReference>
<gene>
    <name evidence="8" type="primary">plppr2a</name>
    <name evidence="8" type="ORF">DAT39_023582</name>
</gene>
<dbReference type="GO" id="GO:0046839">
    <property type="term" value="P:phospholipid dephosphorylation"/>
    <property type="evidence" value="ECO:0007669"/>
    <property type="project" value="TreeGrafter"/>
</dbReference>
<organism evidence="8 9">
    <name type="scientific">Clarias magur</name>
    <name type="common">Asian catfish</name>
    <name type="synonym">Macropteronotus magur</name>
    <dbReference type="NCBI Taxonomy" id="1594786"/>
    <lineage>
        <taxon>Eukaryota</taxon>
        <taxon>Metazoa</taxon>
        <taxon>Chordata</taxon>
        <taxon>Craniata</taxon>
        <taxon>Vertebrata</taxon>
        <taxon>Euteleostomi</taxon>
        <taxon>Actinopterygii</taxon>
        <taxon>Neopterygii</taxon>
        <taxon>Teleostei</taxon>
        <taxon>Ostariophysi</taxon>
        <taxon>Siluriformes</taxon>
        <taxon>Clariidae</taxon>
        <taxon>Clarias</taxon>
    </lineage>
</organism>
<accession>A0A8J4SZK0</accession>
<dbReference type="GO" id="GO:0006644">
    <property type="term" value="P:phospholipid metabolic process"/>
    <property type="evidence" value="ECO:0007669"/>
    <property type="project" value="InterPro"/>
</dbReference>
<evidence type="ECO:0000256" key="3">
    <source>
        <dbReference type="ARBA" id="ARBA00022692"/>
    </source>
</evidence>
<dbReference type="Gene3D" id="1.20.144.10">
    <property type="entry name" value="Phosphatidic acid phosphatase type 2/haloperoxidase"/>
    <property type="match status" value="1"/>
</dbReference>
<dbReference type="GO" id="GO:0005886">
    <property type="term" value="C:plasma membrane"/>
    <property type="evidence" value="ECO:0007669"/>
    <property type="project" value="TreeGrafter"/>
</dbReference>
<dbReference type="InterPro" id="IPR036938">
    <property type="entry name" value="PAP2/HPO_sf"/>
</dbReference>
<sequence>MYITLACKTKGTRLATPTLSLAVISLAIMVGVVRVTEYRNHWSDVLAGFVTGGAIAMFL</sequence>
<evidence type="ECO:0000256" key="5">
    <source>
        <dbReference type="ARBA" id="ARBA00023136"/>
    </source>
</evidence>
<dbReference type="EMBL" id="QNUK01002132">
    <property type="protein sequence ID" value="KAF5879916.1"/>
    <property type="molecule type" value="Genomic_DNA"/>
</dbReference>
<keyword evidence="4 6" id="KW-1133">Transmembrane helix</keyword>
<reference evidence="8" key="1">
    <citation type="submission" date="2020-07" db="EMBL/GenBank/DDBJ databases">
        <title>Clarias magur genome sequencing, assembly and annotation.</title>
        <authorList>
            <person name="Kushwaha B."/>
            <person name="Kumar R."/>
            <person name="Das P."/>
            <person name="Joshi C.G."/>
            <person name="Kumar D."/>
            <person name="Nagpure N.S."/>
            <person name="Pandey M."/>
            <person name="Agarwal S."/>
            <person name="Srivastava S."/>
            <person name="Singh M."/>
            <person name="Sahoo L."/>
            <person name="Jayasankar P."/>
            <person name="Meher P.K."/>
            <person name="Koringa P.G."/>
            <person name="Iquebal M.A."/>
            <person name="Das S.P."/>
            <person name="Bit A."/>
            <person name="Patnaik S."/>
            <person name="Patel N."/>
            <person name="Shah T.M."/>
            <person name="Hinsu A."/>
            <person name="Jena J.K."/>
        </authorList>
    </citation>
    <scope>NUCLEOTIDE SEQUENCE</scope>
    <source>
        <strain evidence="8">CIFAMagur01</strain>
        <tissue evidence="8">Testis</tissue>
    </source>
</reference>
<feature type="transmembrane region" description="Helical" evidence="6">
    <location>
        <begin position="12"/>
        <end position="35"/>
    </location>
</feature>
<comment type="subcellular location">
    <subcellularLocation>
        <location evidence="1">Membrane</location>
        <topology evidence="1">Multi-pass membrane protein</topology>
    </subcellularLocation>
</comment>
<dbReference type="SUPFAM" id="SSF48317">
    <property type="entry name" value="Acid phosphatase/Vanadium-dependent haloperoxidase"/>
    <property type="match status" value="1"/>
</dbReference>
<comment type="caution">
    <text evidence="8">The sequence shown here is derived from an EMBL/GenBank/DDBJ whole genome shotgun (WGS) entry which is preliminary data.</text>
</comment>
<keyword evidence="9" id="KW-1185">Reference proteome</keyword>
<dbReference type="AlphaFoldDB" id="A0A8J4SZK0"/>
<keyword evidence="5 6" id="KW-0472">Membrane</keyword>
<dbReference type="PANTHER" id="PTHR10165">
    <property type="entry name" value="LIPID PHOSPHATE PHOSPHATASE"/>
    <property type="match status" value="1"/>
</dbReference>
<protein>
    <submittedName>
        <fullName evidence="8">Phospholipid phosphatase-related protein type 5-like isoform X1</fullName>
    </submittedName>
</protein>
<evidence type="ECO:0000313" key="8">
    <source>
        <dbReference type="EMBL" id="KAF5879916.1"/>
    </source>
</evidence>
<dbReference type="InterPro" id="IPR000326">
    <property type="entry name" value="PAP2/HPO"/>
</dbReference>
<evidence type="ECO:0000256" key="6">
    <source>
        <dbReference type="SAM" id="Phobius"/>
    </source>
</evidence>
<proteinExistence type="inferred from homology"/>
<comment type="similarity">
    <text evidence="2">Belongs to the PA-phosphatase related phosphoesterase family.</text>
</comment>